<organism evidence="19 20">
    <name type="scientific">Plasmodium ovale curtisi</name>
    <dbReference type="NCBI Taxonomy" id="864141"/>
    <lineage>
        <taxon>Eukaryota</taxon>
        <taxon>Sar</taxon>
        <taxon>Alveolata</taxon>
        <taxon>Apicomplexa</taxon>
        <taxon>Aconoidasida</taxon>
        <taxon>Haemosporida</taxon>
        <taxon>Plasmodiidae</taxon>
        <taxon>Plasmodium</taxon>
        <taxon>Plasmodium (Plasmodium)</taxon>
    </lineage>
</organism>
<dbReference type="Gene3D" id="3.30.200.20">
    <property type="entry name" value="Phosphorylase Kinase, domain 1"/>
    <property type="match status" value="1"/>
</dbReference>
<evidence type="ECO:0000256" key="2">
    <source>
        <dbReference type="ARBA" id="ARBA00011245"/>
    </source>
</evidence>
<dbReference type="InterPro" id="IPR008271">
    <property type="entry name" value="Ser/Thr_kinase_AS"/>
</dbReference>
<dbReference type="SUPFAM" id="SSF47473">
    <property type="entry name" value="EF-hand"/>
    <property type="match status" value="1"/>
</dbReference>
<dbReference type="InterPro" id="IPR011009">
    <property type="entry name" value="Kinase-like_dom_sf"/>
</dbReference>
<dbReference type="SMART" id="SM00054">
    <property type="entry name" value="EFh"/>
    <property type="match status" value="3"/>
</dbReference>
<evidence type="ECO:0000259" key="18">
    <source>
        <dbReference type="PROSITE" id="PS50222"/>
    </source>
</evidence>
<dbReference type="Pfam" id="PF00069">
    <property type="entry name" value="Pkinase"/>
    <property type="match status" value="1"/>
</dbReference>
<keyword evidence="10" id="KW-0106">Calcium</keyword>
<evidence type="ECO:0000256" key="6">
    <source>
        <dbReference type="ARBA" id="ARBA00022723"/>
    </source>
</evidence>
<dbReference type="PROSITE" id="PS00107">
    <property type="entry name" value="PROTEIN_KINASE_ATP"/>
    <property type="match status" value="1"/>
</dbReference>
<dbReference type="GO" id="GO:0004674">
    <property type="term" value="F:protein serine/threonine kinase activity"/>
    <property type="evidence" value="ECO:0007669"/>
    <property type="project" value="UniProtKB-KW"/>
</dbReference>
<evidence type="ECO:0000256" key="8">
    <source>
        <dbReference type="ARBA" id="ARBA00022741"/>
    </source>
</evidence>
<evidence type="ECO:0000256" key="10">
    <source>
        <dbReference type="ARBA" id="ARBA00022837"/>
    </source>
</evidence>
<dbReference type="PROSITE" id="PS00018">
    <property type="entry name" value="EF_HAND_1"/>
    <property type="match status" value="1"/>
</dbReference>
<feature type="domain" description="Protein kinase" evidence="17">
    <location>
        <begin position="147"/>
        <end position="456"/>
    </location>
</feature>
<evidence type="ECO:0000256" key="13">
    <source>
        <dbReference type="ARBA" id="ARBA00047899"/>
    </source>
</evidence>
<dbReference type="PROSITE" id="PS00108">
    <property type="entry name" value="PROTEIN_KINASE_ST"/>
    <property type="match status" value="1"/>
</dbReference>
<evidence type="ECO:0000256" key="16">
    <source>
        <dbReference type="SAM" id="MobiDB-lite"/>
    </source>
</evidence>
<dbReference type="FunFam" id="3.30.200.20:FF:000315">
    <property type="entry name" value="Calcium-dependent protein kinase 3"/>
    <property type="match status" value="1"/>
</dbReference>
<evidence type="ECO:0000256" key="12">
    <source>
        <dbReference type="ARBA" id="ARBA00024334"/>
    </source>
</evidence>
<evidence type="ECO:0000256" key="5">
    <source>
        <dbReference type="ARBA" id="ARBA00022679"/>
    </source>
</evidence>
<dbReference type="EMBL" id="FLQU01000250">
    <property type="protein sequence ID" value="SBS83161.1"/>
    <property type="molecule type" value="Genomic_DNA"/>
</dbReference>
<evidence type="ECO:0000256" key="11">
    <source>
        <dbReference type="ARBA" id="ARBA00022840"/>
    </source>
</evidence>
<dbReference type="PANTHER" id="PTHR24349">
    <property type="entry name" value="SERINE/THREONINE-PROTEIN KINASE"/>
    <property type="match status" value="1"/>
</dbReference>
<keyword evidence="9 19" id="KW-0418">Kinase</keyword>
<evidence type="ECO:0000313" key="19">
    <source>
        <dbReference type="EMBL" id="SBS83161.1"/>
    </source>
</evidence>
<dbReference type="Proteomes" id="UP000078560">
    <property type="component" value="Unassembled WGS sequence"/>
</dbReference>
<dbReference type="SUPFAM" id="SSF56112">
    <property type="entry name" value="Protein kinase-like (PK-like)"/>
    <property type="match status" value="1"/>
</dbReference>
<dbReference type="PROSITE" id="PS50222">
    <property type="entry name" value="EF_HAND_2"/>
    <property type="match status" value="2"/>
</dbReference>
<evidence type="ECO:0000256" key="14">
    <source>
        <dbReference type="ARBA" id="ARBA00048679"/>
    </source>
</evidence>
<protein>
    <recommendedName>
        <fullName evidence="3">non-specific serine/threonine protein kinase</fullName>
        <ecNumber evidence="3">2.7.11.1</ecNumber>
    </recommendedName>
</protein>
<feature type="region of interest" description="Disordered" evidence="16">
    <location>
        <begin position="1"/>
        <end position="64"/>
    </location>
</feature>
<dbReference type="InterPro" id="IPR000719">
    <property type="entry name" value="Prot_kinase_dom"/>
</dbReference>
<dbReference type="EC" id="2.7.11.1" evidence="3"/>
<feature type="compositionally biased region" description="Basic residues" evidence="16">
    <location>
        <begin position="21"/>
        <end position="52"/>
    </location>
</feature>
<keyword evidence="5" id="KW-0808">Transferase</keyword>
<dbReference type="AlphaFoldDB" id="A0A1A8VU08"/>
<proteinExistence type="inferred from homology"/>
<dbReference type="InterPro" id="IPR017441">
    <property type="entry name" value="Protein_kinase_ATP_BS"/>
</dbReference>
<dbReference type="CDD" id="cd05117">
    <property type="entry name" value="STKc_CAMK"/>
    <property type="match status" value="1"/>
</dbReference>
<evidence type="ECO:0000256" key="3">
    <source>
        <dbReference type="ARBA" id="ARBA00012513"/>
    </source>
</evidence>
<evidence type="ECO:0000256" key="7">
    <source>
        <dbReference type="ARBA" id="ARBA00022737"/>
    </source>
</evidence>
<sequence>MNQLYMKKHDNNSDGTTKSSAKSRMKSRTKSGMKSRTKSGMKNRMKSGTKSRMKSETKQCSEEIKKKKSSNKCLKSSNVLLEDIKMTRKKDELGTIKSKESKGGETNFNKSTKHRDILLKSMKSDHFKFSRRGFILSFTGNLEDFYNLGEQPLGKGTYGCVYKATDKLLKIQRAVKVVSKKKLKNIPRFRQEIDIMKNLDHPNVVKLLETFEDNEHIYLVMELCTGGELFDKIVKKGSFVEIYASFIMKQVYSVLNYLHIRNICHRDIKPENFLFYDKSTESLIKVIDFGLASYFSDINSEMKTKAGTPYYVAPQVLTGCYDYKCDLWSAGVLLYILLCGYPPFYGESDHEILSMVTQKKKKKKKEEIKIVGRICLKVSSYDRFPSIVPLIYVPFLHGYFVIHLEDLPHVKKGKFNFKGKEWSNITDEAKDLIKRCLTMDPMKRISASDALKHQWFRKKKCFFNLDVKMDIHVLENIKNYALLLKFQKLAMTIIAQQSNDYDLQQLKAAFLHLDEEGKGNITKQQLKRGLESSGLKLPPNFDVLLDQIDSDGSGKIDYTEFLAAALDRRHLSKKLIYCAFRVFDVDNDGEITTAELAHILYNGNKKGSITQKDVNRVKNMIREVDRNNDGKVTIHNNAKDQDENGSKTSPFTKHTWMEKGALNGVCPFRFTANVH</sequence>
<dbReference type="InterPro" id="IPR050205">
    <property type="entry name" value="CDPK_Ser/Thr_kinases"/>
</dbReference>
<dbReference type="FunFam" id="1.10.238.10:FF:000003">
    <property type="entry name" value="Calmodulin A"/>
    <property type="match status" value="1"/>
</dbReference>
<evidence type="ECO:0000256" key="15">
    <source>
        <dbReference type="PROSITE-ProRule" id="PRU10141"/>
    </source>
</evidence>
<comment type="cofactor">
    <cofactor evidence="1">
        <name>Mg(2+)</name>
        <dbReference type="ChEBI" id="CHEBI:18420"/>
    </cofactor>
</comment>
<dbReference type="InterPro" id="IPR018247">
    <property type="entry name" value="EF_Hand_1_Ca_BS"/>
</dbReference>
<feature type="compositionally biased region" description="Basic and acidic residues" evidence="16">
    <location>
        <begin position="53"/>
        <end position="64"/>
    </location>
</feature>
<comment type="catalytic activity">
    <reaction evidence="13">
        <text>L-threonyl-[protein] + ATP = O-phospho-L-threonyl-[protein] + ADP + H(+)</text>
        <dbReference type="Rhea" id="RHEA:46608"/>
        <dbReference type="Rhea" id="RHEA-COMP:11060"/>
        <dbReference type="Rhea" id="RHEA-COMP:11605"/>
        <dbReference type="ChEBI" id="CHEBI:15378"/>
        <dbReference type="ChEBI" id="CHEBI:30013"/>
        <dbReference type="ChEBI" id="CHEBI:30616"/>
        <dbReference type="ChEBI" id="CHEBI:61977"/>
        <dbReference type="ChEBI" id="CHEBI:456216"/>
        <dbReference type="EC" id="2.7.11.1"/>
    </reaction>
</comment>
<keyword evidence="6" id="KW-0479">Metal-binding</keyword>
<evidence type="ECO:0000256" key="9">
    <source>
        <dbReference type="ARBA" id="ARBA00022777"/>
    </source>
</evidence>
<comment type="catalytic activity">
    <reaction evidence="14">
        <text>L-seryl-[protein] + ATP = O-phospho-L-seryl-[protein] + ADP + H(+)</text>
        <dbReference type="Rhea" id="RHEA:17989"/>
        <dbReference type="Rhea" id="RHEA-COMP:9863"/>
        <dbReference type="Rhea" id="RHEA-COMP:11604"/>
        <dbReference type="ChEBI" id="CHEBI:15378"/>
        <dbReference type="ChEBI" id="CHEBI:29999"/>
        <dbReference type="ChEBI" id="CHEBI:30616"/>
        <dbReference type="ChEBI" id="CHEBI:83421"/>
        <dbReference type="ChEBI" id="CHEBI:456216"/>
        <dbReference type="EC" id="2.7.11.1"/>
    </reaction>
</comment>
<keyword evidence="11 15" id="KW-0067">ATP-binding</keyword>
<accession>A0A1A8VU08</accession>
<evidence type="ECO:0000256" key="1">
    <source>
        <dbReference type="ARBA" id="ARBA00001946"/>
    </source>
</evidence>
<dbReference type="Pfam" id="PF13499">
    <property type="entry name" value="EF-hand_7"/>
    <property type="match status" value="2"/>
</dbReference>
<name>A0A1A8VU08_PLAOA</name>
<feature type="domain" description="EF-hand" evidence="18">
    <location>
        <begin position="571"/>
        <end position="606"/>
    </location>
</feature>
<dbReference type="Gene3D" id="1.10.238.10">
    <property type="entry name" value="EF-hand"/>
    <property type="match status" value="2"/>
</dbReference>
<feature type="binding site" evidence="15">
    <location>
        <position position="176"/>
    </location>
    <ligand>
        <name>ATP</name>
        <dbReference type="ChEBI" id="CHEBI:30616"/>
    </ligand>
</feature>
<dbReference type="InterPro" id="IPR011992">
    <property type="entry name" value="EF-hand-dom_pair"/>
</dbReference>
<feature type="domain" description="EF-hand" evidence="18">
    <location>
        <begin position="501"/>
        <end position="536"/>
    </location>
</feature>
<keyword evidence="4" id="KW-0723">Serine/threonine-protein kinase</keyword>
<dbReference type="InterPro" id="IPR002048">
    <property type="entry name" value="EF_hand_dom"/>
</dbReference>
<reference evidence="20" key="1">
    <citation type="submission" date="2016-05" db="EMBL/GenBank/DDBJ databases">
        <authorList>
            <person name="Naeem Raeece"/>
        </authorList>
    </citation>
    <scope>NUCLEOTIDE SEQUENCE [LARGE SCALE GENOMIC DNA]</scope>
</reference>
<dbReference type="SMART" id="SM00220">
    <property type="entry name" value="S_TKc"/>
    <property type="match status" value="1"/>
</dbReference>
<evidence type="ECO:0000313" key="20">
    <source>
        <dbReference type="Proteomes" id="UP000078560"/>
    </source>
</evidence>
<dbReference type="CDD" id="cd00051">
    <property type="entry name" value="EFh"/>
    <property type="match status" value="2"/>
</dbReference>
<keyword evidence="8 15" id="KW-0547">Nucleotide-binding</keyword>
<evidence type="ECO:0000259" key="17">
    <source>
        <dbReference type="PROSITE" id="PS50011"/>
    </source>
</evidence>
<dbReference type="Gene3D" id="1.10.510.10">
    <property type="entry name" value="Transferase(Phosphotransferase) domain 1"/>
    <property type="match status" value="1"/>
</dbReference>
<dbReference type="GO" id="GO:0005509">
    <property type="term" value="F:calcium ion binding"/>
    <property type="evidence" value="ECO:0007669"/>
    <property type="project" value="InterPro"/>
</dbReference>
<gene>
    <name evidence="19" type="ORF">POVCU2_0019280</name>
</gene>
<comment type="subunit">
    <text evidence="2">Monomer.</text>
</comment>
<dbReference type="GO" id="GO:0005524">
    <property type="term" value="F:ATP binding"/>
    <property type="evidence" value="ECO:0007669"/>
    <property type="project" value="UniProtKB-UniRule"/>
</dbReference>
<dbReference type="FunFam" id="1.10.510.10:FF:000571">
    <property type="entry name" value="Maternal embryonic leucine zipper kinase"/>
    <property type="match status" value="1"/>
</dbReference>
<comment type="similarity">
    <text evidence="12">Belongs to the protein kinase superfamily. Ser/Thr protein kinase family. CDPK subfamily.</text>
</comment>
<dbReference type="PROSITE" id="PS50011">
    <property type="entry name" value="PROTEIN_KINASE_DOM"/>
    <property type="match status" value="1"/>
</dbReference>
<keyword evidence="7" id="KW-0677">Repeat</keyword>
<evidence type="ECO:0000256" key="4">
    <source>
        <dbReference type="ARBA" id="ARBA00022527"/>
    </source>
</evidence>